<accession>A0A0E0FL51</accession>
<dbReference type="PANTHER" id="PTHR34710">
    <property type="entry name" value="OS03G0834100 PROTEIN"/>
    <property type="match status" value="1"/>
</dbReference>
<dbReference type="OMA" id="EHEITSR"/>
<evidence type="ECO:0000313" key="1">
    <source>
        <dbReference type="EnsemblPlants" id="ONIVA01G16540.1"/>
    </source>
</evidence>
<protein>
    <submittedName>
        <fullName evidence="1">Uncharacterized protein</fullName>
    </submittedName>
</protein>
<reference evidence="1" key="2">
    <citation type="submission" date="2018-04" db="EMBL/GenBank/DDBJ databases">
        <title>OnivRS2 (Oryza nivara Reference Sequence Version 2).</title>
        <authorList>
            <person name="Zhang J."/>
            <person name="Kudrna D."/>
            <person name="Lee S."/>
            <person name="Talag J."/>
            <person name="Rajasekar S."/>
            <person name="Welchert J."/>
            <person name="Hsing Y.-I."/>
            <person name="Wing R.A."/>
        </authorList>
    </citation>
    <scope>NUCLEOTIDE SEQUENCE [LARGE SCALE GENOMIC DNA]</scope>
</reference>
<name>A0A0E0FL51_ORYNI</name>
<dbReference type="STRING" id="4536.A0A0E0FL51"/>
<dbReference type="PANTHER" id="PTHR34710:SF10">
    <property type="entry name" value="EXPRESSED PROTEIN"/>
    <property type="match status" value="1"/>
</dbReference>
<dbReference type="EnsemblPlants" id="ONIVA01G16540.1">
    <property type="protein sequence ID" value="ONIVA01G16540.1"/>
    <property type="gene ID" value="ONIVA01G16540"/>
</dbReference>
<dbReference type="AlphaFoldDB" id="A0A0E0FL51"/>
<sequence length="300" mass="34252">MVPAPSRPQQPLHLVVAPLCWSKLAVYDEGVAHEHWATPEPPVVALLLSVVPLCPRGTQIGGGIIDIEKLARQLIMGSVMGSLALAYHDAREFRMETKRKAEHEVNLLRPLALLHWDGGDGEQPPPLDERRRIVQRWIEYEKRKGPRRFEYLPGEDGANDARPHVRIALYYYNCNHPGAEFDCVRSLSAHFASFREEPLFVVRRIEGLQEPVHHTTKRELSITEEPGRTETVQEAPLVQYRSSCAFCSDRHYEVLHPSEEEFVCGKEGQEVEPSGWFYWMMDIGGRLPDRILTSECNQSK</sequence>
<dbReference type="HOGENOM" id="CLU_086194_0_0_1"/>
<organism evidence="1">
    <name type="scientific">Oryza nivara</name>
    <name type="common">Indian wild rice</name>
    <name type="synonym">Oryza sativa f. spontanea</name>
    <dbReference type="NCBI Taxonomy" id="4536"/>
    <lineage>
        <taxon>Eukaryota</taxon>
        <taxon>Viridiplantae</taxon>
        <taxon>Streptophyta</taxon>
        <taxon>Embryophyta</taxon>
        <taxon>Tracheophyta</taxon>
        <taxon>Spermatophyta</taxon>
        <taxon>Magnoliopsida</taxon>
        <taxon>Liliopsida</taxon>
        <taxon>Poales</taxon>
        <taxon>Poaceae</taxon>
        <taxon>BOP clade</taxon>
        <taxon>Oryzoideae</taxon>
        <taxon>Oryzeae</taxon>
        <taxon>Oryzinae</taxon>
        <taxon>Oryza</taxon>
    </lineage>
</organism>
<keyword evidence="2" id="KW-1185">Reference proteome</keyword>
<proteinExistence type="predicted"/>
<reference evidence="1" key="1">
    <citation type="submission" date="2015-04" db="UniProtKB">
        <authorList>
            <consortium name="EnsemblPlants"/>
        </authorList>
    </citation>
    <scope>IDENTIFICATION</scope>
    <source>
        <strain evidence="1">SL10</strain>
    </source>
</reference>
<evidence type="ECO:0000313" key="2">
    <source>
        <dbReference type="Proteomes" id="UP000006591"/>
    </source>
</evidence>
<dbReference type="Gramene" id="ONIVA01G16540.1">
    <property type="protein sequence ID" value="ONIVA01G16540.1"/>
    <property type="gene ID" value="ONIVA01G16540"/>
</dbReference>
<dbReference type="Proteomes" id="UP000006591">
    <property type="component" value="Chromosome 1"/>
</dbReference>